<dbReference type="Pfam" id="PF09826">
    <property type="entry name" value="Beta_propel"/>
    <property type="match status" value="1"/>
</dbReference>
<feature type="chain" id="PRO_5039540080" evidence="2">
    <location>
        <begin position="25"/>
        <end position="580"/>
    </location>
</feature>
<protein>
    <submittedName>
        <fullName evidence="3">Secreted protein containing C-terminal beta-propeller domain</fullName>
    </submittedName>
</protein>
<reference evidence="3 4" key="1">
    <citation type="submission" date="2017-09" db="EMBL/GenBank/DDBJ databases">
        <authorList>
            <person name="Ehlers B."/>
            <person name="Leendertz F.H."/>
        </authorList>
    </citation>
    <scope>NUCLEOTIDE SEQUENCE [LARGE SCALE GENOMIC DNA]</scope>
    <source>
        <strain evidence="3 4">CGMCC 4.6857</strain>
    </source>
</reference>
<dbReference type="OrthoDB" id="9778998at2"/>
<gene>
    <name evidence="3" type="ORF">SAMN05421748_119117</name>
</gene>
<dbReference type="Proteomes" id="UP000219612">
    <property type="component" value="Unassembled WGS sequence"/>
</dbReference>
<feature type="region of interest" description="Disordered" evidence="1">
    <location>
        <begin position="76"/>
        <end position="96"/>
    </location>
</feature>
<accession>A0A285JDX8</accession>
<dbReference type="InterPro" id="IPR019198">
    <property type="entry name" value="Beta_propeller_containing"/>
</dbReference>
<evidence type="ECO:0000313" key="4">
    <source>
        <dbReference type="Proteomes" id="UP000219612"/>
    </source>
</evidence>
<evidence type="ECO:0000256" key="2">
    <source>
        <dbReference type="SAM" id="SignalP"/>
    </source>
</evidence>
<dbReference type="AlphaFoldDB" id="A0A285JDX8"/>
<evidence type="ECO:0000313" key="3">
    <source>
        <dbReference type="EMBL" id="SNY58490.1"/>
    </source>
</evidence>
<keyword evidence="4" id="KW-1185">Reference proteome</keyword>
<proteinExistence type="predicted"/>
<dbReference type="EMBL" id="OBDY01000019">
    <property type="protein sequence ID" value="SNY58490.1"/>
    <property type="molecule type" value="Genomic_DNA"/>
</dbReference>
<evidence type="ECO:0000256" key="1">
    <source>
        <dbReference type="SAM" id="MobiDB-lite"/>
    </source>
</evidence>
<organism evidence="3 4">
    <name type="scientific">Paractinoplanes atraurantiacus</name>
    <dbReference type="NCBI Taxonomy" id="1036182"/>
    <lineage>
        <taxon>Bacteria</taxon>
        <taxon>Bacillati</taxon>
        <taxon>Actinomycetota</taxon>
        <taxon>Actinomycetes</taxon>
        <taxon>Micromonosporales</taxon>
        <taxon>Micromonosporaceae</taxon>
        <taxon>Paractinoplanes</taxon>
    </lineage>
</organism>
<name>A0A285JDX8_9ACTN</name>
<dbReference type="RefSeq" id="WP_097325398.1">
    <property type="nucleotide sequence ID" value="NZ_OBDY01000019.1"/>
</dbReference>
<keyword evidence="2" id="KW-0732">Signal</keyword>
<feature type="signal peptide" evidence="2">
    <location>
        <begin position="1"/>
        <end position="24"/>
    </location>
</feature>
<sequence>MSRRSWLFAALAVLPLAGCTGSPAPSSTSTSTARPALTLVAFDSCAQLEKELRAAAKKYGREPVAIDDMRAMPEQARGGVPAAKSYSGTNVHEAGADEPDIVKTDGRRIVTVTGGVLKVVDPATRTQTGRLDLGIESFGEPKLLLSGDHALVLADGGPSYLKDSARFSRPDGGRSEVLLIDLTGTPRLLSRYRGDGSLVDARQTGSVARVVLSSRPQIDSWVPAWEITTGSARTTGKLDCSQVSKPETFTGASMLRVLTFDLAATALSDGSPVALVADGDAVYATESSLYIANNESPAFRRRVSSAGDVAPDAVPKRDTEIYRFTLPPAGKPVYVAAGKVPGTLLNQYSMSEWDGHLRVATTNPASESSAVRVLKESNGKLAEVGSVDGLGKGEQIYSVRFLGARGYVVTFRQTDPLYSLDLADPAHPRFTGELKINGYSAHLQPAGENRLIGIGQEATSEGRPLGTQISLFDVSDPAAPRRLDQHVVPGSMSEAEIDPHAVLWWEATSLLVVPLSDARSDGPLALHVTGDQLKPADRLTMNGPVRRSLVIGDVLWSVADSGLLASNASTLDKITWVALK</sequence>